<reference evidence="2 3" key="1">
    <citation type="submission" date="2023-07" db="EMBL/GenBank/DDBJ databases">
        <authorList>
            <person name="Peeters C."/>
        </authorList>
    </citation>
    <scope>NUCLEOTIDE SEQUENCE [LARGE SCALE GENOMIC DNA]</scope>
    <source>
        <strain evidence="2 3">LMG 18091</strain>
    </source>
</reference>
<evidence type="ECO:0000256" key="1">
    <source>
        <dbReference type="SAM" id="MobiDB-lite"/>
    </source>
</evidence>
<dbReference type="EMBL" id="CATWAF010000002">
    <property type="protein sequence ID" value="CAJ0690495.1"/>
    <property type="molecule type" value="Genomic_DNA"/>
</dbReference>
<feature type="region of interest" description="Disordered" evidence="1">
    <location>
        <begin position="226"/>
        <end position="248"/>
    </location>
</feature>
<dbReference type="RefSeq" id="WP_316869030.1">
    <property type="nucleotide sequence ID" value="NZ_CATWAF010000002.1"/>
</dbReference>
<keyword evidence="3" id="KW-1185">Reference proteome</keyword>
<accession>A0AAD2ATZ6</accession>
<dbReference type="SUPFAM" id="SSF69279">
    <property type="entry name" value="Phage tail proteins"/>
    <property type="match status" value="1"/>
</dbReference>
<organism evidence="2 3">
    <name type="scientific">Ralstonia wenshanensis</name>
    <dbReference type="NCBI Taxonomy" id="2842456"/>
    <lineage>
        <taxon>Bacteria</taxon>
        <taxon>Pseudomonadati</taxon>
        <taxon>Pseudomonadota</taxon>
        <taxon>Betaproteobacteria</taxon>
        <taxon>Burkholderiales</taxon>
        <taxon>Burkholderiaceae</taxon>
        <taxon>Ralstonia</taxon>
    </lineage>
</organism>
<proteinExistence type="predicted"/>
<evidence type="ECO:0008006" key="4">
    <source>
        <dbReference type="Google" id="ProtNLM"/>
    </source>
</evidence>
<sequence length="355" mass="37920">MEAQFEVLADGQDITALLRDRVLEIRLTDKPGMEADRCEIRLDDRDGKIAFPPKGAKLRISFGWAGKGLSTRGTYAVDEIELSGPPATIVIRGKPADMRASAKAQRNASYTGTTLAAIVASVAARHGWKPACTIDAQIERADQFGESDLHFITRLARQYGGTATVKGGRLIVAPRGGGKSADGKPLAPIVLRPTDLMRYRLTFPDRSSVGGVRTRAHDAKTGRKIDLYVPNPDAPNGPPAQATHTDRHVHASPQAAKAAAKAKLQDMNRSTAEGELEMMGRGDISAEKTLRLEGFKAQADGDYLAETVTHSYANKSWLVNVSLNGGNSGKAKAGQGKAKKAAKVTNLVIPAPPKQ</sequence>
<dbReference type="Proteomes" id="UP001189915">
    <property type="component" value="Unassembled WGS sequence"/>
</dbReference>
<gene>
    <name evidence="2" type="ORF">LMG18091_01287</name>
</gene>
<protein>
    <recommendedName>
        <fullName evidence="4">Late control protein</fullName>
    </recommendedName>
</protein>
<dbReference type="Pfam" id="PF05954">
    <property type="entry name" value="Phage_GPD"/>
    <property type="match status" value="1"/>
</dbReference>
<dbReference type="AlphaFoldDB" id="A0AAD2ATZ6"/>
<dbReference type="PANTHER" id="PTHR35862:SF3">
    <property type="entry name" value="FELS-2 PROPHAGE PROTEIN"/>
    <property type="match status" value="1"/>
</dbReference>
<dbReference type="InterPro" id="IPR052726">
    <property type="entry name" value="Phage_Baseplate_Hub"/>
</dbReference>
<evidence type="ECO:0000313" key="3">
    <source>
        <dbReference type="Proteomes" id="UP001189915"/>
    </source>
</evidence>
<name>A0AAD2ATZ6_9RALS</name>
<comment type="caution">
    <text evidence="2">The sequence shown here is derived from an EMBL/GenBank/DDBJ whole genome shotgun (WGS) entry which is preliminary data.</text>
</comment>
<evidence type="ECO:0000313" key="2">
    <source>
        <dbReference type="EMBL" id="CAJ0690495.1"/>
    </source>
</evidence>
<dbReference type="PANTHER" id="PTHR35862">
    <property type="entry name" value="FELS-2 PROPHAGE PROTEIN"/>
    <property type="match status" value="1"/>
</dbReference>